<accession>A0A6G6AAZ1</accession>
<feature type="transmembrane region" description="Helical" evidence="1">
    <location>
        <begin position="6"/>
        <end position="28"/>
    </location>
</feature>
<proteinExistence type="predicted"/>
<organism evidence="2">
    <name type="scientific">Borely moumouvirus</name>
    <dbReference type="NCBI Taxonomy" id="2712067"/>
    <lineage>
        <taxon>Viruses</taxon>
        <taxon>Varidnaviria</taxon>
        <taxon>Bamfordvirae</taxon>
        <taxon>Nucleocytoviricota</taxon>
        <taxon>Megaviricetes</taxon>
        <taxon>Imitervirales</taxon>
        <taxon>Mimiviridae</taxon>
        <taxon>Megamimivirinae</taxon>
        <taxon>Moumouvirus</taxon>
    </lineage>
</organism>
<keyword evidence="1" id="KW-0472">Membrane</keyword>
<keyword evidence="1" id="KW-0812">Transmembrane</keyword>
<protein>
    <submittedName>
        <fullName evidence="2">Uncharacterized protein</fullName>
    </submittedName>
</protein>
<sequence length="175" mass="20908">MLNNILIQLLLVLYSFYQYLLKIFFNIFKKISLLYFIKNGQIYNITLNYYLGFRLDKYSEGIFYIKEYNFNYVNRIAYTGKLSEIKDFKIINHNSIPRRKNIILMNNDLPCNLDLCILDNYKIHSDYYHVNCVKNLSMVLELLGIRSSHVNIMTLIPFTNKQISTHDLTIDDLYD</sequence>
<dbReference type="EMBL" id="MN175499">
    <property type="protein sequence ID" value="QID06019.1"/>
    <property type="molecule type" value="Genomic_DNA"/>
</dbReference>
<keyword evidence="1" id="KW-1133">Transmembrane helix</keyword>
<reference evidence="2" key="1">
    <citation type="submission" date="2019-07" db="EMBL/GenBank/DDBJ databases">
        <title>The discovery of a new lineage B mimivirus raises questions about particles surface fibrils.</title>
        <authorList>
            <person name="Silva L.K.S."/>
            <person name="Rodrigues R.A.L."/>
            <person name="Andrade A.C.S.P."/>
            <person name="Hikida H."/>
            <person name="Andreani J."/>
            <person name="Levasseur A."/>
            <person name="La Scola B."/>
            <person name="Abrahao J.S."/>
        </authorList>
    </citation>
    <scope>NUCLEOTIDE SEQUENCE</scope>
    <source>
        <strain evidence="2">B60</strain>
    </source>
</reference>
<name>A0A6G6AAZ1_9VIRU</name>
<evidence type="ECO:0000313" key="2">
    <source>
        <dbReference type="EMBL" id="QID06019.1"/>
    </source>
</evidence>
<evidence type="ECO:0000256" key="1">
    <source>
        <dbReference type="SAM" id="Phobius"/>
    </source>
</evidence>